<accession>A0A177E5C3</accession>
<reference evidence="1 2" key="1">
    <citation type="submission" date="2016-05" db="EMBL/GenBank/DDBJ databases">
        <title>Comparative analysis of secretome profiles of manganese(II)-oxidizing ascomycete fungi.</title>
        <authorList>
            <consortium name="DOE Joint Genome Institute"/>
            <person name="Zeiner C.A."/>
            <person name="Purvine S.O."/>
            <person name="Zink E.M."/>
            <person name="Wu S."/>
            <person name="Pasa-Tolic L."/>
            <person name="Chaput D.L."/>
            <person name="Haridas S."/>
            <person name="Grigoriev I.V."/>
            <person name="Santelli C.M."/>
            <person name="Hansel C.M."/>
        </authorList>
    </citation>
    <scope>NUCLEOTIDE SEQUENCE [LARGE SCALE GENOMIC DNA]</scope>
    <source>
        <strain evidence="1 2">SRC1lrK2f</strain>
    </source>
</reference>
<name>A0A177E5C3_ALTAL</name>
<sequence length="494" mass="58054">MSRRSKLNKPPPLPQYIPRPSFKMTAILKVSLNEWQAPLSVQHPFVDQVRESVFKYRLQSASYFDIPIEVCQAIHEDNPERFVEPDQNFLLYIGFYNFGISPVLAACRPKIQKRGKERVFGEDVEVYVKDRFVSLQWFLGIEFPTRDEPVGDAVMFQWWSANSQIFSWMRLPTELKERIIQFCMHRSPPPMMPNKSRAKKAKGAPEVTGQFDKWTSLLSVSHQVRAICLRLCFVGSKEMTYSNGLCIVARDFYSFKSCIRRLGKHHQLIEPNGVPHDDKTWELANLYKSFPRIYPHLSQYATFYHGIRKMYLEFSFLDSLHFFKVTKGSFSQHWKSYHLDHEVFERLPYLNELIIKLPDAKGFLEDDYRQPVRLFYGEPFNCPRVLHRLIFERAATVLAPLENFKMHGFIDNEEERRFIEFLACAKKGLKITIKELEELYREDVGGVELRESVGPGVEREDVGIEEREIIQDDFWPPKCRCEVLCRKVMHPSSM</sequence>
<keyword evidence="2" id="KW-1185">Reference proteome</keyword>
<dbReference type="RefSeq" id="XP_018391833.1">
    <property type="nucleotide sequence ID" value="XM_018529093.1"/>
</dbReference>
<dbReference type="Proteomes" id="UP000077248">
    <property type="component" value="Unassembled WGS sequence"/>
</dbReference>
<dbReference type="KEGG" id="aalt:CC77DRAFT_1069546"/>
<dbReference type="GeneID" id="29114687"/>
<evidence type="ECO:0000313" key="2">
    <source>
        <dbReference type="Proteomes" id="UP000077248"/>
    </source>
</evidence>
<protein>
    <submittedName>
        <fullName evidence="1">Uncharacterized protein</fullName>
    </submittedName>
</protein>
<dbReference type="AlphaFoldDB" id="A0A177E5C3"/>
<dbReference type="OMA" id="WPPKCRC"/>
<dbReference type="EMBL" id="KV441469">
    <property type="protein sequence ID" value="OAG26412.1"/>
    <property type="molecule type" value="Genomic_DNA"/>
</dbReference>
<evidence type="ECO:0000313" key="1">
    <source>
        <dbReference type="EMBL" id="OAG26412.1"/>
    </source>
</evidence>
<dbReference type="VEuPathDB" id="FungiDB:CC77DRAFT_1069546"/>
<proteinExistence type="predicted"/>
<gene>
    <name evidence="1" type="ORF">CC77DRAFT_1069546</name>
</gene>
<organism evidence="1 2">
    <name type="scientific">Alternaria alternata</name>
    <name type="common">Alternaria rot fungus</name>
    <name type="synonym">Torula alternata</name>
    <dbReference type="NCBI Taxonomy" id="5599"/>
    <lineage>
        <taxon>Eukaryota</taxon>
        <taxon>Fungi</taxon>
        <taxon>Dikarya</taxon>
        <taxon>Ascomycota</taxon>
        <taxon>Pezizomycotina</taxon>
        <taxon>Dothideomycetes</taxon>
        <taxon>Pleosporomycetidae</taxon>
        <taxon>Pleosporales</taxon>
        <taxon>Pleosporineae</taxon>
        <taxon>Pleosporaceae</taxon>
        <taxon>Alternaria</taxon>
        <taxon>Alternaria sect. Alternaria</taxon>
        <taxon>Alternaria alternata complex</taxon>
    </lineage>
</organism>